<proteinExistence type="inferred from homology"/>
<dbReference type="Proteomes" id="UP000238358">
    <property type="component" value="Chromosome"/>
</dbReference>
<dbReference type="PANTHER" id="PTHR42709">
    <property type="entry name" value="ALKALINE PHOSPHATASE LIKE PROTEIN"/>
    <property type="match status" value="1"/>
</dbReference>
<evidence type="ECO:0000256" key="3">
    <source>
        <dbReference type="ARBA" id="ARBA00022475"/>
    </source>
</evidence>
<keyword evidence="4 7" id="KW-0812">Transmembrane</keyword>
<evidence type="ECO:0000256" key="4">
    <source>
        <dbReference type="ARBA" id="ARBA00022692"/>
    </source>
</evidence>
<feature type="transmembrane region" description="Helical" evidence="7">
    <location>
        <begin position="12"/>
        <end position="42"/>
    </location>
</feature>
<dbReference type="Proteomes" id="UP000536773">
    <property type="component" value="Unassembled WGS sequence"/>
</dbReference>
<dbReference type="AlphaFoldDB" id="A0A1M6MFS0"/>
<dbReference type="Pfam" id="PF09335">
    <property type="entry name" value="VTT_dom"/>
    <property type="match status" value="1"/>
</dbReference>
<sequence length="197" mass="22326">MDTLLQLMESYGYIAMFVAMALENANIPIPSEVVLGFAGFLISQQIFSFWTTFAVACIAGVVGSIISYWLGSYGGRPLLLKYGKYIFFNERKFRMAEDLFNKYGGIAVIICRCLPGVRTFISFPAGVARYPFWRFVIFTIIGTIPWTLLLVWAGSLLGSHWRDLIQYNHIFLMAVAALCVVAAVVFVWHKRRRRNVA</sequence>
<gene>
    <name evidence="9" type="ORF">C6Y28_03750</name>
    <name evidence="10" type="ORF">HG933_03175</name>
</gene>
<dbReference type="PANTHER" id="PTHR42709:SF6">
    <property type="entry name" value="UNDECAPRENYL PHOSPHATE TRANSPORTER A"/>
    <property type="match status" value="1"/>
</dbReference>
<accession>A0A1M6MFS0</accession>
<protein>
    <submittedName>
        <fullName evidence="10">DedA family protein</fullName>
    </submittedName>
</protein>
<feature type="domain" description="VTT" evidence="8">
    <location>
        <begin position="29"/>
        <end position="155"/>
    </location>
</feature>
<evidence type="ECO:0000313" key="10">
    <source>
        <dbReference type="EMBL" id="NMK38396.1"/>
    </source>
</evidence>
<feature type="transmembrane region" description="Helical" evidence="7">
    <location>
        <begin position="103"/>
        <end position="123"/>
    </location>
</feature>
<comment type="subcellular location">
    <subcellularLocation>
        <location evidence="1">Cell membrane</location>
        <topology evidence="1">Multi-pass membrane protein</topology>
    </subcellularLocation>
</comment>
<reference evidence="10 12" key="2">
    <citation type="submission" date="2020-04" db="EMBL/GenBank/DDBJ databases">
        <authorList>
            <person name="Hitch T.C.A."/>
            <person name="Wylensek D."/>
            <person name="Clavel T."/>
        </authorList>
    </citation>
    <scope>NUCLEOTIDE SEQUENCE [LARGE SCALE GENOMIC DNA]</scope>
    <source>
        <strain evidence="10 12">WCA-386-APC-2A</strain>
    </source>
</reference>
<evidence type="ECO:0000313" key="9">
    <source>
        <dbReference type="EMBL" id="AVO26795.1"/>
    </source>
</evidence>
<evidence type="ECO:0000256" key="2">
    <source>
        <dbReference type="ARBA" id="ARBA00010792"/>
    </source>
</evidence>
<evidence type="ECO:0000313" key="12">
    <source>
        <dbReference type="Proteomes" id="UP000536773"/>
    </source>
</evidence>
<keyword evidence="3" id="KW-1003">Cell membrane</keyword>
<dbReference type="InterPro" id="IPR051311">
    <property type="entry name" value="DedA_domain"/>
</dbReference>
<evidence type="ECO:0000256" key="1">
    <source>
        <dbReference type="ARBA" id="ARBA00004651"/>
    </source>
</evidence>
<keyword evidence="6 7" id="KW-0472">Membrane</keyword>
<evidence type="ECO:0000256" key="6">
    <source>
        <dbReference type="ARBA" id="ARBA00023136"/>
    </source>
</evidence>
<name>A0A1M6MFS0_MEGEL</name>
<evidence type="ECO:0000256" key="5">
    <source>
        <dbReference type="ARBA" id="ARBA00022989"/>
    </source>
</evidence>
<comment type="similarity">
    <text evidence="2">Belongs to the DedA family.</text>
</comment>
<dbReference type="EMBL" id="JABBJH010000003">
    <property type="protein sequence ID" value="NMK38396.1"/>
    <property type="molecule type" value="Genomic_DNA"/>
</dbReference>
<evidence type="ECO:0000259" key="8">
    <source>
        <dbReference type="Pfam" id="PF09335"/>
    </source>
</evidence>
<dbReference type="EMBL" id="CP027569">
    <property type="protein sequence ID" value="AVO26795.1"/>
    <property type="molecule type" value="Genomic_DNA"/>
</dbReference>
<feature type="transmembrane region" description="Helical" evidence="7">
    <location>
        <begin position="169"/>
        <end position="188"/>
    </location>
</feature>
<keyword evidence="5 7" id="KW-1133">Transmembrane helix</keyword>
<reference evidence="9 11" key="1">
    <citation type="journal article" date="2018" name="Genome Announc.">
        <title>Complete genomes of two Megasphaera elsdenii strains, NCIMB 702410 and ATCC 25940.</title>
        <authorList>
            <person name="Hatmaker E.A."/>
            <person name="O'Dell K."/>
            <person name="Riley L.A."/>
            <person name="Klingeman D.M."/>
            <person name="Guss A.M."/>
        </authorList>
    </citation>
    <scope>NUCLEOTIDE SEQUENCE [LARGE SCALE GENOMIC DNA]</scope>
    <source>
        <strain evidence="9 11">NCIMB702410</strain>
    </source>
</reference>
<organism evidence="10 12">
    <name type="scientific">Megasphaera elsdenii</name>
    <dbReference type="NCBI Taxonomy" id="907"/>
    <lineage>
        <taxon>Bacteria</taxon>
        <taxon>Bacillati</taxon>
        <taxon>Bacillota</taxon>
        <taxon>Negativicutes</taxon>
        <taxon>Veillonellales</taxon>
        <taxon>Veillonellaceae</taxon>
        <taxon>Megasphaera</taxon>
    </lineage>
</organism>
<dbReference type="RefSeq" id="WP_014015268.1">
    <property type="nucleotide sequence ID" value="NZ_CALDUZ010000045.1"/>
</dbReference>
<feature type="transmembrane region" description="Helical" evidence="7">
    <location>
        <begin position="49"/>
        <end position="70"/>
    </location>
</feature>
<dbReference type="InterPro" id="IPR032816">
    <property type="entry name" value="VTT_dom"/>
</dbReference>
<evidence type="ECO:0000313" key="11">
    <source>
        <dbReference type="Proteomes" id="UP000238358"/>
    </source>
</evidence>
<dbReference type="OrthoDB" id="9813426at2"/>
<dbReference type="GeneID" id="97491237"/>
<evidence type="ECO:0000256" key="7">
    <source>
        <dbReference type="SAM" id="Phobius"/>
    </source>
</evidence>
<feature type="transmembrane region" description="Helical" evidence="7">
    <location>
        <begin position="135"/>
        <end position="157"/>
    </location>
</feature>
<dbReference type="GO" id="GO:0005886">
    <property type="term" value="C:plasma membrane"/>
    <property type="evidence" value="ECO:0007669"/>
    <property type="project" value="UniProtKB-SubCell"/>
</dbReference>